<dbReference type="InterPro" id="IPR046513">
    <property type="entry name" value="DUF6691"/>
</dbReference>
<feature type="transmembrane region" description="Helical" evidence="1">
    <location>
        <begin position="85"/>
        <end position="105"/>
    </location>
</feature>
<accession>A0A9X2WGU6</accession>
<keyword evidence="1" id="KW-1133">Transmembrane helix</keyword>
<sequence>MSARILSPLVALASGLIFGLGLLISGMNDPAKVRAFLDVFAAWDPSLIAVMGSAIPVFAVFFYFGKRGKAPLCATTFHEPQLTRIDRRLLTGAVMFGIGWGLVGLCPGPALVNLLAFEPGVLIFVLALLAGNRIAHWIVGPAK</sequence>
<name>A0A9X2WGU6_9GAMM</name>
<gene>
    <name evidence="2" type="ORF">NYR02_13875</name>
</gene>
<evidence type="ECO:0000313" key="2">
    <source>
        <dbReference type="EMBL" id="MCT7360105.1"/>
    </source>
</evidence>
<evidence type="ECO:0000256" key="1">
    <source>
        <dbReference type="SAM" id="Phobius"/>
    </source>
</evidence>
<dbReference type="AlphaFoldDB" id="A0A9X2WGU6"/>
<organism evidence="2 3">
    <name type="scientific">Thalassolituus pacificus</name>
    <dbReference type="NCBI Taxonomy" id="2975440"/>
    <lineage>
        <taxon>Bacteria</taxon>
        <taxon>Pseudomonadati</taxon>
        <taxon>Pseudomonadota</taxon>
        <taxon>Gammaproteobacteria</taxon>
        <taxon>Oceanospirillales</taxon>
        <taxon>Oceanospirillaceae</taxon>
        <taxon>Thalassolituus</taxon>
    </lineage>
</organism>
<dbReference type="Pfam" id="PF20398">
    <property type="entry name" value="DUF6691"/>
    <property type="match status" value="1"/>
</dbReference>
<dbReference type="Proteomes" id="UP001147830">
    <property type="component" value="Unassembled WGS sequence"/>
</dbReference>
<feature type="transmembrane region" description="Helical" evidence="1">
    <location>
        <begin position="45"/>
        <end position="64"/>
    </location>
</feature>
<keyword evidence="1" id="KW-0812">Transmembrane</keyword>
<evidence type="ECO:0000313" key="3">
    <source>
        <dbReference type="Proteomes" id="UP001147830"/>
    </source>
</evidence>
<reference evidence="2" key="1">
    <citation type="journal article" date="2022" name="Front. Microbiol.">
        <title>Genome-based taxonomic rearrangement of Oceanobacter-related bacteria including the description of Thalassolituus hydrocarbonoclasticus sp. nov. and Thalassolituus pacificus sp. nov. and emended description of the genus Thalassolituus.</title>
        <authorList>
            <person name="Dong C."/>
            <person name="Wei L."/>
            <person name="Wang J."/>
            <person name="Lai Q."/>
            <person name="Huang Z."/>
            <person name="Shao Z."/>
        </authorList>
    </citation>
    <scope>NUCLEOTIDE SEQUENCE</scope>
    <source>
        <strain evidence="2">59MF3M-4</strain>
    </source>
</reference>
<dbReference type="RefSeq" id="WP_260976949.1">
    <property type="nucleotide sequence ID" value="NZ_JAOANI010000022.1"/>
</dbReference>
<proteinExistence type="predicted"/>
<dbReference type="EMBL" id="JAOANI010000022">
    <property type="protein sequence ID" value="MCT7360105.1"/>
    <property type="molecule type" value="Genomic_DNA"/>
</dbReference>
<keyword evidence="3" id="KW-1185">Reference proteome</keyword>
<comment type="caution">
    <text evidence="2">The sequence shown here is derived from an EMBL/GenBank/DDBJ whole genome shotgun (WGS) entry which is preliminary data.</text>
</comment>
<reference evidence="2" key="2">
    <citation type="submission" date="2022-08" db="EMBL/GenBank/DDBJ databases">
        <authorList>
            <person name="Dong C."/>
        </authorList>
    </citation>
    <scope>NUCLEOTIDE SEQUENCE</scope>
    <source>
        <strain evidence="2">59MF3M-4</strain>
    </source>
</reference>
<protein>
    <submittedName>
        <fullName evidence="2">YeeE/YedE family protein</fullName>
    </submittedName>
</protein>
<keyword evidence="1" id="KW-0472">Membrane</keyword>